<dbReference type="Proteomes" id="UP001500469">
    <property type="component" value="Unassembled WGS sequence"/>
</dbReference>
<reference evidence="1 2" key="1">
    <citation type="journal article" date="2019" name="Int. J. Syst. Evol. Microbiol.">
        <title>The Global Catalogue of Microorganisms (GCM) 10K type strain sequencing project: providing services to taxonomists for standard genome sequencing and annotation.</title>
        <authorList>
            <consortium name="The Broad Institute Genomics Platform"/>
            <consortium name="The Broad Institute Genome Sequencing Center for Infectious Disease"/>
            <person name="Wu L."/>
            <person name="Ma J."/>
        </authorList>
    </citation>
    <scope>NUCLEOTIDE SEQUENCE [LARGE SCALE GENOMIC DNA]</scope>
    <source>
        <strain evidence="1 2">JCM 16112</strain>
    </source>
</reference>
<name>A0ABN1MY29_9BACT</name>
<proteinExistence type="predicted"/>
<sequence length="67" mass="8037">MKINDQDNKFNVGDLVYTKKNPDVQMIVRKYYAKIYYCKFADLPMKTELALFERELVTEIQNQKEVN</sequence>
<keyword evidence="2" id="KW-1185">Reference proteome</keyword>
<dbReference type="EMBL" id="BAAAFI010000002">
    <property type="protein sequence ID" value="GAA0877998.1"/>
    <property type="molecule type" value="Genomic_DNA"/>
</dbReference>
<evidence type="ECO:0000313" key="2">
    <source>
        <dbReference type="Proteomes" id="UP001500469"/>
    </source>
</evidence>
<organism evidence="1 2">
    <name type="scientific">Algoriphagus jejuensis</name>
    <dbReference type="NCBI Taxonomy" id="419934"/>
    <lineage>
        <taxon>Bacteria</taxon>
        <taxon>Pseudomonadati</taxon>
        <taxon>Bacteroidota</taxon>
        <taxon>Cytophagia</taxon>
        <taxon>Cytophagales</taxon>
        <taxon>Cyclobacteriaceae</taxon>
        <taxon>Algoriphagus</taxon>
    </lineage>
</organism>
<dbReference type="RefSeq" id="WP_343849021.1">
    <property type="nucleotide sequence ID" value="NZ_BAAAFI010000002.1"/>
</dbReference>
<evidence type="ECO:0000313" key="1">
    <source>
        <dbReference type="EMBL" id="GAA0877998.1"/>
    </source>
</evidence>
<accession>A0ABN1MY29</accession>
<gene>
    <name evidence="1" type="ORF">GCM10009119_09660</name>
</gene>
<comment type="caution">
    <text evidence="1">The sequence shown here is derived from an EMBL/GenBank/DDBJ whole genome shotgun (WGS) entry which is preliminary data.</text>
</comment>
<protein>
    <submittedName>
        <fullName evidence="1">Uncharacterized protein</fullName>
    </submittedName>
</protein>